<dbReference type="InterPro" id="IPR043502">
    <property type="entry name" value="DNA/RNA_pol_sf"/>
</dbReference>
<keyword evidence="5" id="KW-1185">Reference proteome</keyword>
<feature type="region of interest" description="Disordered" evidence="1">
    <location>
        <begin position="1661"/>
        <end position="1687"/>
    </location>
</feature>
<accession>A0A8J2WD89</accession>
<dbReference type="Pfam" id="PF00078">
    <property type="entry name" value="RVT_1"/>
    <property type="match status" value="1"/>
</dbReference>
<dbReference type="InterPro" id="IPR036397">
    <property type="entry name" value="RNaseH_sf"/>
</dbReference>
<feature type="compositionally biased region" description="Acidic residues" evidence="1">
    <location>
        <begin position="1749"/>
        <end position="1764"/>
    </location>
</feature>
<dbReference type="InterPro" id="IPR012337">
    <property type="entry name" value="RNaseH-like_sf"/>
</dbReference>
<dbReference type="Gene3D" id="3.30.70.270">
    <property type="match status" value="1"/>
</dbReference>
<dbReference type="OrthoDB" id="8048386at2759"/>
<feature type="compositionally biased region" description="Basic and acidic residues" evidence="1">
    <location>
        <begin position="259"/>
        <end position="270"/>
    </location>
</feature>
<evidence type="ECO:0000313" key="5">
    <source>
        <dbReference type="Proteomes" id="UP000789390"/>
    </source>
</evidence>
<dbReference type="InterPro" id="IPR000477">
    <property type="entry name" value="RT_dom"/>
</dbReference>
<gene>
    <name evidence="4" type="ORF">DGAL_LOCUS5161</name>
</gene>
<dbReference type="Proteomes" id="UP000789390">
    <property type="component" value="Unassembled WGS sequence"/>
</dbReference>
<dbReference type="InterPro" id="IPR043128">
    <property type="entry name" value="Rev_trsase/Diguanyl_cyclase"/>
</dbReference>
<evidence type="ECO:0000259" key="2">
    <source>
        <dbReference type="Pfam" id="PF00078"/>
    </source>
</evidence>
<evidence type="ECO:0008006" key="6">
    <source>
        <dbReference type="Google" id="ProtNLM"/>
    </source>
</evidence>
<dbReference type="SUPFAM" id="SSF53098">
    <property type="entry name" value="Ribonuclease H-like"/>
    <property type="match status" value="2"/>
</dbReference>
<feature type="region of interest" description="Disordered" evidence="1">
    <location>
        <begin position="1749"/>
        <end position="1772"/>
    </location>
</feature>
<dbReference type="PANTHER" id="PTHR47331">
    <property type="entry name" value="PHD-TYPE DOMAIN-CONTAINING PROTEIN"/>
    <property type="match status" value="1"/>
</dbReference>
<feature type="region of interest" description="Disordered" evidence="1">
    <location>
        <begin position="255"/>
        <end position="312"/>
    </location>
</feature>
<dbReference type="InterPro" id="IPR008042">
    <property type="entry name" value="Retrotrans_Pao"/>
</dbReference>
<protein>
    <recommendedName>
        <fullName evidence="6">DUF5641 domain-containing protein</fullName>
    </recommendedName>
</protein>
<dbReference type="GO" id="GO:0003676">
    <property type="term" value="F:nucleic acid binding"/>
    <property type="evidence" value="ECO:0007669"/>
    <property type="project" value="InterPro"/>
</dbReference>
<dbReference type="SUPFAM" id="SSF56672">
    <property type="entry name" value="DNA/RNA polymerases"/>
    <property type="match status" value="1"/>
</dbReference>
<feature type="compositionally biased region" description="Polar residues" evidence="1">
    <location>
        <begin position="297"/>
        <end position="312"/>
    </location>
</feature>
<dbReference type="Gene3D" id="3.10.10.10">
    <property type="entry name" value="HIV Type 1 Reverse Transcriptase, subunit A, domain 1"/>
    <property type="match status" value="1"/>
</dbReference>
<sequence>MVDCSIAGMCTMIAQKIKTTGSSCPIQPGLSWRARRQMAFAGAPASYNKVIVVIRQYGIDNTFSEEAFEVFGIALPTPCPTRWNSLFDSLVAFLKNFKSLEIVNKLFSSLTLPLLTKEDIELLTEYMEVMKPLAVVLDILQGDKGVFLGIGLVLPLITRLKDLMNQRVYLHLGPIRDRVLEKVDKRFGKLFEDPWYLMAALTHPCFKAHWIKDRRSQEEAKIKLRQLIQDSTCSPVLEKSKTSLAEEFLLFDEIQPSGRPDDECIGDSRKTNSQPIPKESTYPATASQLVTGVRSHPTPTKHAQTKNSNPTFYKTGERRAILAELMRCTKCFGQKHENKDCTSVRNCNRCDGRHHTALCDKKETRFSSSTGAGPSSSTACGAGPSSSTATGSAVTITTACSNIFGNILLKTATVYVIGPDGRETKTSIFADRGSHRRFQQEVESPPVDTKLMELRVRGTCEGAPIVNLLAFESDYVANTGPYIKTRFAEQLWLKCERLANDRFDRVQSDEEIPSGILVGMDQLNSIISREAPTQSPCGLRAYDTPFGKMLGGPSQETPSRTGQQIIQKFIANSNFCSAQIVKSFTTACASSTKVHTSQSKKESSTETGNTCLLYPNENKASLSNASNGLKEEDDKKMMVDELNNANFDLSLFWKIESFANLDGADAVESNSRFDAFEDEITRLPDGRYSTPIPWKTDKWRLKRNLQLATGRLESTLIRLRKTPQDLLDYEKEIQQLIDNQFVEVPDMEYDGHHTYLPHHPVYRRDKNTTKIRPVFDGAAKSKYGPSLNEVLETGPNLNPDLLSTTMRFRMNRYAWIADIEKAFLNIALNPADAEAIRFLWSTEPSKIGFPLIALKWKRVPFGLSSSPFLLRATVNKHLKSVRSRFLGTVEQLMEQLYVDDYLGRTDSIEAAKRRVEETNTLFKEAQLNMRSYATNCEELRQFLEEKGLENQTIGLLSPSLESQQKLWEKNIDWDQLASEEIQRPWKMVMDTIIEFDKLKIPRWTGYGNKIVAAEIHVFGDASEPTYGSVAYAQLQKMNEDPYVVLLTSKTKVVPLPKRKVTLPRLELLSSLLAVRFGEAVRKAFHIQHWKVTYWSDSLVALGWIRGEPNRWKPFVRNQMETIQSVSEKEWWKHCPGVKNPADLASRGAPAPALVNSQLWWNGPEWLKDEENSWPNSSEQDKQDTAVQENIEVESRGAAVSVTAAITASTEPIGWDINRLGFTEKIQIKDYNKDKSKRKPPKDTTIARLSGEELAEAKLRIYRQLQKEIYPKAFETLQLGLPVHQGEDSISSSDRHCSLYHAGVKTTLSELKEKFWIVKGRQQTRKVWFACVTCQKLSSPPFQELAAPLPLNRLKKADAFNITGVDFAGPLYFKPVASKKTIRQPASSEPSTEEAPTEEDDDSRITTYHCKCYVCLFTCAVTRAIHLELVPDLSARSFLLAFRRFVARRGPVSTDPSVQDLLARRKLPWIFSASLASWWGGFWERMVRSVKDLLRRSNGRACLAYDELEASLIEIESVINARPLNYIGEGADDPLPITPNQCLNNRRSRCATPEPAVNLLAPTSTNYVLQLDNFQTKGKPGRKIRVGEVVLIHEENPKRLMWSTGLVLELRKSCDGLVRSVVLRSPNGNIINRAIQCLYPLEIRNDKKPEGKDVEELAINPVSAQPAEPTIDPAPAGPVEPIADPGLTMLELPDPVAAAVEPNGTGSGTMDYDNLACKHSSESKWVAVVQSVPYTDRYNVEEEYSSEEEELELANDTDAQEEDNDSVFSSVYSSAEEYSIEEFDLTIFEAQAIGQEAEEEESYDEANKDFTAVIKQ</sequence>
<dbReference type="InterPro" id="IPR040676">
    <property type="entry name" value="DUF5641"/>
</dbReference>
<dbReference type="EMBL" id="CAKKLH010000090">
    <property type="protein sequence ID" value="CAH0102715.1"/>
    <property type="molecule type" value="Genomic_DNA"/>
</dbReference>
<name>A0A8J2WD89_9CRUS</name>
<proteinExistence type="predicted"/>
<organism evidence="4 5">
    <name type="scientific">Daphnia galeata</name>
    <dbReference type="NCBI Taxonomy" id="27404"/>
    <lineage>
        <taxon>Eukaryota</taxon>
        <taxon>Metazoa</taxon>
        <taxon>Ecdysozoa</taxon>
        <taxon>Arthropoda</taxon>
        <taxon>Crustacea</taxon>
        <taxon>Branchiopoda</taxon>
        <taxon>Diplostraca</taxon>
        <taxon>Cladocera</taxon>
        <taxon>Anomopoda</taxon>
        <taxon>Daphniidae</taxon>
        <taxon>Daphnia</taxon>
    </lineage>
</organism>
<reference evidence="4" key="1">
    <citation type="submission" date="2021-11" db="EMBL/GenBank/DDBJ databases">
        <authorList>
            <person name="Schell T."/>
        </authorList>
    </citation>
    <scope>NUCLEOTIDE SEQUENCE</scope>
    <source>
        <strain evidence="4">M5</strain>
    </source>
</reference>
<evidence type="ECO:0000313" key="4">
    <source>
        <dbReference type="EMBL" id="CAH0102715.1"/>
    </source>
</evidence>
<evidence type="ECO:0000259" key="3">
    <source>
        <dbReference type="Pfam" id="PF18701"/>
    </source>
</evidence>
<dbReference type="GO" id="GO:0042575">
    <property type="term" value="C:DNA polymerase complex"/>
    <property type="evidence" value="ECO:0007669"/>
    <property type="project" value="UniProtKB-ARBA"/>
</dbReference>
<feature type="domain" description="Reverse transcriptase" evidence="2">
    <location>
        <begin position="805"/>
        <end position="929"/>
    </location>
</feature>
<evidence type="ECO:0000256" key="1">
    <source>
        <dbReference type="SAM" id="MobiDB-lite"/>
    </source>
</evidence>
<feature type="compositionally biased region" description="Low complexity" evidence="1">
    <location>
        <begin position="367"/>
        <end position="386"/>
    </location>
</feature>
<comment type="caution">
    <text evidence="4">The sequence shown here is derived from an EMBL/GenBank/DDBJ whole genome shotgun (WGS) entry which is preliminary data.</text>
</comment>
<dbReference type="Pfam" id="PF18701">
    <property type="entry name" value="DUF5641"/>
    <property type="match status" value="1"/>
</dbReference>
<feature type="region of interest" description="Disordered" evidence="1">
    <location>
        <begin position="1790"/>
        <end position="1815"/>
    </location>
</feature>
<feature type="region of interest" description="Disordered" evidence="1">
    <location>
        <begin position="365"/>
        <end position="386"/>
    </location>
</feature>
<feature type="domain" description="DUF5641" evidence="3">
    <location>
        <begin position="1564"/>
        <end position="1639"/>
    </location>
</feature>
<dbReference type="Gene3D" id="3.30.420.10">
    <property type="entry name" value="Ribonuclease H-like superfamily/Ribonuclease H"/>
    <property type="match status" value="1"/>
</dbReference>
<dbReference type="GO" id="GO:0071897">
    <property type="term" value="P:DNA biosynthetic process"/>
    <property type="evidence" value="ECO:0007669"/>
    <property type="project" value="UniProtKB-ARBA"/>
</dbReference>
<dbReference type="Pfam" id="PF05380">
    <property type="entry name" value="Peptidase_A17"/>
    <property type="match status" value="1"/>
</dbReference>